<evidence type="ECO:0000313" key="2">
    <source>
        <dbReference type="EMBL" id="MPC66864.1"/>
    </source>
</evidence>
<keyword evidence="3" id="KW-1185">Reference proteome</keyword>
<sequence length="89" mass="9584">MALRGVRVVELAGLAPAPFCGMIMADFGANVIRIDKTRGPDQDRLGRGKRSVALDLKKPEAVSVARKLCSSADVLIEPFRRGNDGHTHS</sequence>
<evidence type="ECO:0000256" key="1">
    <source>
        <dbReference type="ARBA" id="ARBA00008383"/>
    </source>
</evidence>
<dbReference type="InterPro" id="IPR003673">
    <property type="entry name" value="CoA-Trfase_fam_III"/>
</dbReference>
<dbReference type="PANTHER" id="PTHR48228:SF5">
    <property type="entry name" value="ALPHA-METHYLACYL-COA RACEMASE"/>
    <property type="match status" value="1"/>
</dbReference>
<comment type="caution">
    <text evidence="2">The sequence shown here is derived from an EMBL/GenBank/DDBJ whole genome shotgun (WGS) entry which is preliminary data.</text>
</comment>
<dbReference type="Gene3D" id="3.40.50.10540">
    <property type="entry name" value="Crotonobetainyl-coa:carnitine coa-transferase, domain 1"/>
    <property type="match status" value="1"/>
</dbReference>
<organism evidence="2 3">
    <name type="scientific">Portunus trituberculatus</name>
    <name type="common">Swimming crab</name>
    <name type="synonym">Neptunus trituberculatus</name>
    <dbReference type="NCBI Taxonomy" id="210409"/>
    <lineage>
        <taxon>Eukaryota</taxon>
        <taxon>Metazoa</taxon>
        <taxon>Ecdysozoa</taxon>
        <taxon>Arthropoda</taxon>
        <taxon>Crustacea</taxon>
        <taxon>Multicrustacea</taxon>
        <taxon>Malacostraca</taxon>
        <taxon>Eumalacostraca</taxon>
        <taxon>Eucarida</taxon>
        <taxon>Decapoda</taxon>
        <taxon>Pleocyemata</taxon>
        <taxon>Brachyura</taxon>
        <taxon>Eubrachyura</taxon>
        <taxon>Portunoidea</taxon>
        <taxon>Portunidae</taxon>
        <taxon>Portuninae</taxon>
        <taxon>Portunus</taxon>
    </lineage>
</organism>
<dbReference type="Proteomes" id="UP000324222">
    <property type="component" value="Unassembled WGS sequence"/>
</dbReference>
<proteinExistence type="inferred from homology"/>
<dbReference type="AlphaFoldDB" id="A0A5B7HDY0"/>
<protein>
    <submittedName>
        <fullName evidence="2">Alpha-methylacyl-CoA racemase</fullName>
    </submittedName>
</protein>
<reference evidence="2 3" key="1">
    <citation type="submission" date="2019-05" db="EMBL/GenBank/DDBJ databases">
        <title>Another draft genome of Portunus trituberculatus and its Hox gene families provides insights of decapod evolution.</title>
        <authorList>
            <person name="Jeong J.-H."/>
            <person name="Song I."/>
            <person name="Kim S."/>
            <person name="Choi T."/>
            <person name="Kim D."/>
            <person name="Ryu S."/>
            <person name="Kim W."/>
        </authorList>
    </citation>
    <scope>NUCLEOTIDE SEQUENCE [LARGE SCALE GENOMIC DNA]</scope>
    <source>
        <tissue evidence="2">Muscle</tissue>
    </source>
</reference>
<name>A0A5B7HDY0_PORTR</name>
<comment type="similarity">
    <text evidence="1">Belongs to the CoA-transferase III family.</text>
</comment>
<dbReference type="EMBL" id="VSRR010025426">
    <property type="protein sequence ID" value="MPC66864.1"/>
    <property type="molecule type" value="Genomic_DNA"/>
</dbReference>
<dbReference type="SUPFAM" id="SSF89796">
    <property type="entry name" value="CoA-transferase family III (CaiB/BaiF)"/>
    <property type="match status" value="1"/>
</dbReference>
<dbReference type="PANTHER" id="PTHR48228">
    <property type="entry name" value="SUCCINYL-COA--D-CITRAMALATE COA-TRANSFERASE"/>
    <property type="match status" value="1"/>
</dbReference>
<dbReference type="GO" id="GO:0003824">
    <property type="term" value="F:catalytic activity"/>
    <property type="evidence" value="ECO:0007669"/>
    <property type="project" value="InterPro"/>
</dbReference>
<dbReference type="InterPro" id="IPR023606">
    <property type="entry name" value="CoA-Trfase_III_dom_1_sf"/>
</dbReference>
<accession>A0A5B7HDY0</accession>
<dbReference type="InterPro" id="IPR050509">
    <property type="entry name" value="CoA-transferase_III"/>
</dbReference>
<evidence type="ECO:0000313" key="3">
    <source>
        <dbReference type="Proteomes" id="UP000324222"/>
    </source>
</evidence>
<gene>
    <name evidence="2" type="primary">Amacr_1</name>
    <name evidence="2" type="ORF">E2C01_061019</name>
</gene>
<dbReference type="OrthoDB" id="16747at2759"/>
<dbReference type="Pfam" id="PF02515">
    <property type="entry name" value="CoA_transf_3"/>
    <property type="match status" value="1"/>
</dbReference>